<dbReference type="InterPro" id="IPR000182">
    <property type="entry name" value="GNAT_dom"/>
</dbReference>
<evidence type="ECO:0000313" key="4">
    <source>
        <dbReference type="EMBL" id="OQW52956.1"/>
    </source>
</evidence>
<evidence type="ECO:0000313" key="5">
    <source>
        <dbReference type="Proteomes" id="UP000192872"/>
    </source>
</evidence>
<dbReference type="PANTHER" id="PTHR43877:SF2">
    <property type="entry name" value="AMINOALKYLPHOSPHONATE N-ACETYLTRANSFERASE-RELATED"/>
    <property type="match status" value="1"/>
</dbReference>
<protein>
    <recommendedName>
        <fullName evidence="3">N-acetyltransferase domain-containing protein</fullName>
    </recommendedName>
</protein>
<dbReference type="PANTHER" id="PTHR43877">
    <property type="entry name" value="AMINOALKYLPHOSPHONATE N-ACETYLTRANSFERASE-RELATED-RELATED"/>
    <property type="match status" value="1"/>
</dbReference>
<feature type="domain" description="N-acetyltransferase" evidence="3">
    <location>
        <begin position="3"/>
        <end position="172"/>
    </location>
</feature>
<dbReference type="Proteomes" id="UP000192872">
    <property type="component" value="Unassembled WGS sequence"/>
</dbReference>
<keyword evidence="1" id="KW-0808">Transferase</keyword>
<reference evidence="4 5" key="1">
    <citation type="journal article" date="2017" name="Water Res.">
        <title>Comammox in drinking water systems.</title>
        <authorList>
            <person name="Wang Y."/>
            <person name="Ma L."/>
            <person name="Mao Y."/>
            <person name="Jiang X."/>
            <person name="Xia Y."/>
            <person name="Yu K."/>
            <person name="Li B."/>
            <person name="Zhang T."/>
        </authorList>
    </citation>
    <scope>NUCLEOTIDE SEQUENCE [LARGE SCALE GENOMIC DNA]</scope>
    <source>
        <strain evidence="4">SG_bin8</strain>
    </source>
</reference>
<proteinExistence type="predicted"/>
<evidence type="ECO:0000256" key="2">
    <source>
        <dbReference type="ARBA" id="ARBA00023315"/>
    </source>
</evidence>
<gene>
    <name evidence="4" type="ORF">A4S15_06065</name>
</gene>
<dbReference type="GO" id="GO:0016747">
    <property type="term" value="F:acyltransferase activity, transferring groups other than amino-acyl groups"/>
    <property type="evidence" value="ECO:0007669"/>
    <property type="project" value="InterPro"/>
</dbReference>
<dbReference type="EMBL" id="LWDL01000011">
    <property type="protein sequence ID" value="OQW52956.1"/>
    <property type="molecule type" value="Genomic_DNA"/>
</dbReference>
<dbReference type="InterPro" id="IPR016181">
    <property type="entry name" value="Acyl_CoA_acyltransferase"/>
</dbReference>
<dbReference type="Pfam" id="PF00583">
    <property type="entry name" value="Acetyltransf_1"/>
    <property type="match status" value="1"/>
</dbReference>
<sequence>MTVTIHRLDHETPEIIAALADLLRDCVAAGASVGFMQALDPADARVFWRTAIAAALAGERTLMIARLDDRVIGTAQMIPATMPNQPHRADIAKVLVSPEARRRGVGGALMQACEVEALRQGRWLLTLDTVINSAGEALYTALGWQRAGPIPDYALMPDGSLCTTMFMWKRLT</sequence>
<name>A0A1W9HZN2_9HYPH</name>
<dbReference type="RefSeq" id="WP_376801038.1">
    <property type="nucleotide sequence ID" value="NZ_DBNB01000039.1"/>
</dbReference>
<dbReference type="SUPFAM" id="SSF55729">
    <property type="entry name" value="Acyl-CoA N-acyltransferases (Nat)"/>
    <property type="match status" value="1"/>
</dbReference>
<dbReference type="PROSITE" id="PS51186">
    <property type="entry name" value="GNAT"/>
    <property type="match status" value="1"/>
</dbReference>
<evidence type="ECO:0000256" key="1">
    <source>
        <dbReference type="ARBA" id="ARBA00022679"/>
    </source>
</evidence>
<dbReference type="Gene3D" id="3.40.630.30">
    <property type="match status" value="1"/>
</dbReference>
<keyword evidence="2" id="KW-0012">Acyltransferase</keyword>
<dbReference type="AlphaFoldDB" id="A0A1W9HZN2"/>
<comment type="caution">
    <text evidence="4">The sequence shown here is derived from an EMBL/GenBank/DDBJ whole genome shotgun (WGS) entry which is preliminary data.</text>
</comment>
<dbReference type="InterPro" id="IPR050832">
    <property type="entry name" value="Bact_Acetyltransf"/>
</dbReference>
<dbReference type="STRING" id="1827387.A4S15_06065"/>
<dbReference type="CDD" id="cd04301">
    <property type="entry name" value="NAT_SF"/>
    <property type="match status" value="1"/>
</dbReference>
<organism evidence="4 5">
    <name type="scientific">Candidatus Raskinella chloraquaticus</name>
    <dbReference type="NCBI Taxonomy" id="1951219"/>
    <lineage>
        <taxon>Bacteria</taxon>
        <taxon>Pseudomonadati</taxon>
        <taxon>Pseudomonadota</taxon>
        <taxon>Alphaproteobacteria</taxon>
        <taxon>Hyphomicrobiales</taxon>
        <taxon>Phreatobacteraceae</taxon>
        <taxon>Candidatus Raskinella</taxon>
    </lineage>
</organism>
<evidence type="ECO:0000259" key="3">
    <source>
        <dbReference type="PROSITE" id="PS51186"/>
    </source>
</evidence>
<accession>A0A1W9HZN2</accession>